<accession>A0ABM7WL50</accession>
<organism evidence="2 3">
    <name type="scientific">Raoultibacter timonensis</name>
    <dbReference type="NCBI Taxonomy" id="1907662"/>
    <lineage>
        <taxon>Bacteria</taxon>
        <taxon>Bacillati</taxon>
        <taxon>Actinomycetota</taxon>
        <taxon>Coriobacteriia</taxon>
        <taxon>Eggerthellales</taxon>
        <taxon>Eggerthellaceae</taxon>
        <taxon>Raoultibacter</taxon>
    </lineage>
</organism>
<dbReference type="InterPro" id="IPR036390">
    <property type="entry name" value="WH_DNA-bd_sf"/>
</dbReference>
<protein>
    <recommendedName>
        <fullName evidence="1">HTH marR-type domain-containing protein</fullName>
    </recommendedName>
</protein>
<dbReference type="Proteomes" id="UP001320544">
    <property type="component" value="Chromosome"/>
</dbReference>
<gene>
    <name evidence="2" type="ORF">CE91St30_24500</name>
</gene>
<dbReference type="InterPro" id="IPR039422">
    <property type="entry name" value="MarR/SlyA-like"/>
</dbReference>
<evidence type="ECO:0000259" key="1">
    <source>
        <dbReference type="PROSITE" id="PS50995"/>
    </source>
</evidence>
<dbReference type="PROSITE" id="PS50995">
    <property type="entry name" value="HTH_MARR_2"/>
    <property type="match status" value="1"/>
</dbReference>
<evidence type="ECO:0000313" key="2">
    <source>
        <dbReference type="EMBL" id="BDE97117.1"/>
    </source>
</evidence>
<reference evidence="2 3" key="1">
    <citation type="submission" date="2022-01" db="EMBL/GenBank/DDBJ databases">
        <title>Novel bile acid biosynthetic pathways are enriched in the microbiome of centenarians.</title>
        <authorList>
            <person name="Sato Y."/>
            <person name="Atarashi K."/>
            <person name="Plichta R.D."/>
            <person name="Arai Y."/>
            <person name="Sasajima S."/>
            <person name="Kearney M.S."/>
            <person name="Suda W."/>
            <person name="Takeshita K."/>
            <person name="Sasaki T."/>
            <person name="Okamoto S."/>
            <person name="Skelly N.A."/>
            <person name="Okamura Y."/>
            <person name="Vlamakis H."/>
            <person name="Li Y."/>
            <person name="Tanoue T."/>
            <person name="Takei H."/>
            <person name="Nittono H."/>
            <person name="Narushima S."/>
            <person name="Irie J."/>
            <person name="Itoh H."/>
            <person name="Moriya K."/>
            <person name="Sugiura Y."/>
            <person name="Suematsu M."/>
            <person name="Moritoki N."/>
            <person name="Shibata S."/>
            <person name="Littman R.D."/>
            <person name="Fischbach A.M."/>
            <person name="Uwamino Y."/>
            <person name="Inoue T."/>
            <person name="Honda A."/>
            <person name="Hattori M."/>
            <person name="Murai T."/>
            <person name="Xavier J.R."/>
            <person name="Hirose N."/>
            <person name="Honda K."/>
        </authorList>
    </citation>
    <scope>NUCLEOTIDE SEQUENCE [LARGE SCALE GENOMIC DNA]</scope>
    <source>
        <strain evidence="2 3">CE91-St30</strain>
    </source>
</reference>
<dbReference type="InterPro" id="IPR036388">
    <property type="entry name" value="WH-like_DNA-bd_sf"/>
</dbReference>
<evidence type="ECO:0000313" key="3">
    <source>
        <dbReference type="Proteomes" id="UP001320544"/>
    </source>
</evidence>
<dbReference type="EMBL" id="AP025564">
    <property type="protein sequence ID" value="BDE97117.1"/>
    <property type="molecule type" value="Genomic_DNA"/>
</dbReference>
<dbReference type="InterPro" id="IPR000835">
    <property type="entry name" value="HTH_MarR-typ"/>
</dbReference>
<dbReference type="Pfam" id="PF01047">
    <property type="entry name" value="MarR"/>
    <property type="match status" value="1"/>
</dbReference>
<dbReference type="RefSeq" id="WP_102377491.1">
    <property type="nucleotide sequence ID" value="NZ_AP025564.1"/>
</dbReference>
<dbReference type="SMART" id="SM00347">
    <property type="entry name" value="HTH_MARR"/>
    <property type="match status" value="2"/>
</dbReference>
<dbReference type="PANTHER" id="PTHR33164">
    <property type="entry name" value="TRANSCRIPTIONAL REGULATOR, MARR FAMILY"/>
    <property type="match status" value="1"/>
</dbReference>
<dbReference type="Pfam" id="PF12802">
    <property type="entry name" value="MarR_2"/>
    <property type="match status" value="1"/>
</dbReference>
<feature type="domain" description="HTH marR-type" evidence="1">
    <location>
        <begin position="10"/>
        <end position="138"/>
    </location>
</feature>
<dbReference type="SUPFAM" id="SSF46785">
    <property type="entry name" value="Winged helix' DNA-binding domain"/>
    <property type="match status" value="2"/>
</dbReference>
<proteinExistence type="predicted"/>
<dbReference type="Gene3D" id="1.10.10.10">
    <property type="entry name" value="Winged helix-like DNA-binding domain superfamily/Winged helix DNA-binding domain"/>
    <property type="match status" value="2"/>
</dbReference>
<sequence length="309" mass="33376">MATRSDLSLDSSFFVACELTHRALKAGLKSVSDLSVTQFRALVKLVAAAPTGLAQSDLAALLDIKANVASQVVNALEGKRLVKRHKRAKGDGRIRDVRITKEGTALVDRANKAIVEQLYSLFPTQNKAYRSILEASIAAGANIDPPLSKEAAKRYFASRTLVSLELIRKAMEDALRGTCGASFNECLVLMKLGEANAPLRIGDLAHQLQLTPVTVARSVDRLAGRSWAQRLASPVDRKAVFASATPQGSEVQRLIARTVDEVAQTFLWSRLDEGQSLALAEAGHVVLADMQAREEAERKAALDLLEPIG</sequence>
<dbReference type="PANTHER" id="PTHR33164:SF99">
    <property type="entry name" value="MARR FAMILY REGULATORY PROTEIN"/>
    <property type="match status" value="1"/>
</dbReference>
<keyword evidence="3" id="KW-1185">Reference proteome</keyword>
<name>A0ABM7WL50_9ACTN</name>